<dbReference type="SUPFAM" id="SSF53098">
    <property type="entry name" value="Ribonuclease H-like"/>
    <property type="match status" value="2"/>
</dbReference>
<dbReference type="Proteomes" id="UP000475862">
    <property type="component" value="Unassembled WGS sequence"/>
</dbReference>
<reference evidence="3 4" key="1">
    <citation type="submission" date="2019-08" db="EMBL/GenBank/DDBJ databases">
        <title>The genome of the soybean aphid Biotype 1, its phylome, world population structure and adaptation to the North American continent.</title>
        <authorList>
            <person name="Giordano R."/>
            <person name="Donthu R.K."/>
            <person name="Hernandez A.G."/>
            <person name="Wright C.L."/>
            <person name="Zimin A.V."/>
        </authorList>
    </citation>
    <scope>NUCLEOTIDE SEQUENCE [LARGE SCALE GENOMIC DNA]</scope>
    <source>
        <tissue evidence="3">Whole aphids</tissue>
    </source>
</reference>
<name>A0A6G0SVF2_APHGL</name>
<dbReference type="OrthoDB" id="8191949at2759"/>
<evidence type="ECO:0000313" key="4">
    <source>
        <dbReference type="Proteomes" id="UP000475862"/>
    </source>
</evidence>
<feature type="domain" description="Integrase catalytic" evidence="2">
    <location>
        <begin position="57"/>
        <end position="227"/>
    </location>
</feature>
<dbReference type="CDD" id="cd00022">
    <property type="entry name" value="BIR"/>
    <property type="match status" value="1"/>
</dbReference>
<dbReference type="SUPFAM" id="SSF57924">
    <property type="entry name" value="Inhibitor of apoptosis (IAP) repeat"/>
    <property type="match status" value="1"/>
</dbReference>
<evidence type="ECO:0000256" key="1">
    <source>
        <dbReference type="SAM" id="MobiDB-lite"/>
    </source>
</evidence>
<dbReference type="SMART" id="SM00238">
    <property type="entry name" value="BIR"/>
    <property type="match status" value="1"/>
</dbReference>
<dbReference type="SUPFAM" id="SSF56672">
    <property type="entry name" value="DNA/RNA polymerases"/>
    <property type="match status" value="1"/>
</dbReference>
<dbReference type="Pfam" id="PF00653">
    <property type="entry name" value="BIR"/>
    <property type="match status" value="1"/>
</dbReference>
<accession>A0A6G0SVF2</accession>
<dbReference type="InterPro" id="IPR005135">
    <property type="entry name" value="Endo/exonuclease/phosphatase"/>
</dbReference>
<organism evidence="3 4">
    <name type="scientific">Aphis glycines</name>
    <name type="common">Soybean aphid</name>
    <dbReference type="NCBI Taxonomy" id="307491"/>
    <lineage>
        <taxon>Eukaryota</taxon>
        <taxon>Metazoa</taxon>
        <taxon>Ecdysozoa</taxon>
        <taxon>Arthropoda</taxon>
        <taxon>Hexapoda</taxon>
        <taxon>Insecta</taxon>
        <taxon>Pterygota</taxon>
        <taxon>Neoptera</taxon>
        <taxon>Paraneoptera</taxon>
        <taxon>Hemiptera</taxon>
        <taxon>Sternorrhyncha</taxon>
        <taxon>Aphidomorpha</taxon>
        <taxon>Aphidoidea</taxon>
        <taxon>Aphididae</taxon>
        <taxon>Aphidini</taxon>
        <taxon>Aphis</taxon>
        <taxon>Aphis</taxon>
    </lineage>
</organism>
<dbReference type="InterPro" id="IPR001584">
    <property type="entry name" value="Integrase_cat-core"/>
</dbReference>
<dbReference type="InterPro" id="IPR036397">
    <property type="entry name" value="RNaseH_sf"/>
</dbReference>
<dbReference type="InterPro" id="IPR043502">
    <property type="entry name" value="DNA/RNA_pol_sf"/>
</dbReference>
<dbReference type="PROSITE" id="PS50994">
    <property type="entry name" value="INTEGRASE"/>
    <property type="match status" value="1"/>
</dbReference>
<dbReference type="PROSITE" id="PS50143">
    <property type="entry name" value="BIR_REPEAT_2"/>
    <property type="match status" value="1"/>
</dbReference>
<protein>
    <recommendedName>
        <fullName evidence="2">Integrase catalytic domain-containing protein</fullName>
    </recommendedName>
</protein>
<dbReference type="Gene3D" id="3.30.420.10">
    <property type="entry name" value="Ribonuclease H-like superfamily/Ribonuclease H"/>
    <property type="match status" value="1"/>
</dbReference>
<dbReference type="InterPro" id="IPR036691">
    <property type="entry name" value="Endo/exonu/phosph_ase_sf"/>
</dbReference>
<keyword evidence="4" id="KW-1185">Reference proteome</keyword>
<dbReference type="InterPro" id="IPR012337">
    <property type="entry name" value="RNaseH-like_sf"/>
</dbReference>
<sequence length="1998" mass="234628">MNDDLIHCHKCKKRTKNINATKIQTVNGRWRISTKCFICKTNKNKLLLAKELHKPVRKRFPKRRIITHGIDDLWAVDLVIMRNFSNENEDSFSKFAWAFPLKKKDGISVSKAFEKIIEQAKTQNHQAPKLLHADKGLEFENKHFKNVLKKYSIHMYHTQNEEKSAIIERFNRTLNIHRSIGMKPCEVNKSNEDDVLHKLFSTKNKPKPKIKFSVGDRVRIKAYKKTFGNKYSNNWTKEIFILKEILNTNPITYKIIDLNNEEIEGIKKNDNFNKMDNKKTYPNKTCDKCNLTIDYTNWSAHLKSGHHGKNDIDQTIVPFRFNRTYKDNLYVNCCAFEYSENTETVKYNLHKIPIVGNIFIIDQGNDQFGNGNPYISKLLKSPTWLELCKIANDLIITTGDYTHHYLDDIKIVEDLGIIKMCEFIKRNVNNNKMDNKKTYPNKTCDKCNLTVSYKNWSRHLKSIRHQTNDVDQTIKPKFNKTYKETKETAFESRLITYIIKNNMGIKDIQLFLNRLDNAVIGRLKKSLTNKNLKVNIMFLAIFKRGSSYIPLPENIQNKHAIINVKNEDDKCFLWAILSALHRCEKDPQRVTKYKKWKNDFDKELKGIEFPVKTTDVPKFVKRTKDISINIYYLEEKGNNTHIIVPLEITKIEKTNHIDLLYLREDNENKGHYCWIKDLWKLVGSQMTKDGHRRFLCKMCLNSFDTENKLNDHKHYCGNNKAAKIVLPEPYNKTLEFEKYNNSLRIPFVIYFDFECTLQPIYTCQPNDKESFTKCYQKHIPNNFCYYIKYSNGDYKPPVEYSGPNVAQEFYKCMKDEEIAISEIYDEICPMETLNAEQLNNYYNKSDKCHICERFLSELPPRLEKKLKIYVAAIEHYKQLNDDDNICLYKSLIEKEIKNKKINMRKVCDHDHLTGEYRGAAHSICNLTYKNPTFIPIVCHNLSGYDAHLFIKQFGNDNNDITLIPNNEEKYISFSKIIERTKYIKGEEIILKTELRFIDSFKFLSSSLDKLTNNLEKHQFKDLSKYFPEEHLNLVTRKLAYPYEYMDCEEKFNETCLPPRENFYSSLTGKNITIEEYENSQKIWEYENSQKIWEVIQNLREFTSLYNKIDVLLLTDIMENFRDISLKKYKLDPLWYYTTPGFAWDSMLRMTKVKLDLLTDIDQILMFESGIRGGLSQCSQRYSKANNKYMGDKFKKKEESIFLQYLDANNLYGWAMSKYLPTGDFKWVNNLNNFDVMGISDESPKGYILEVDLSYSKELHDLHSDFPLAPEKHFDDEQLPKLLTSLYDKKKYIIHYETLKLYIKLVLEFSQSPWLKVYIDFNTDLRSKAKNEFEKDYFKLMNNSVYGRTMMNVRNHVDIRLCSNEAKLEKLIKDNFYRKFSCNPYEKNRNIFQTTNIYRHIYLNRKFKDELNGKIMTEFIGLRSKLYSHRILDSEKEIKKSKGVKKNVVENKICFDDFKNCLLTKKPKYVIQNLFRTKKHDIFTVEQNKKALRVYDDKRFILNNGIDTLAWGHYKTNIDRNDFSLNNKYSLAESGFIYSGKKDIVECFCCGLILHHWEKEDNPWIEHSRWNPKCVYVLLSKGNQFVENVVKKYGKIIDICDCDCGSRSYDTITLNHVPTKISSVYLPPHPAISSRQLNQFLKSLGQQFLAGGDFNAKHSQWGCISENQRGKMLQKITKNTPYIFISPKGPTYWPQHHNRHPDILDFFLSSLPRYIKHFINNLNDLSSDHTPILLTTISSIEPTPPHPSLSQGPIKWDEFSEIMQNTTYLNISLKNKDDIESAAQNLVTSIQSAIFKSSHPKTQSSKQNTSNQPLPTNITNLISEERRVRSRWQKYHYPSDKKLFNHLANTIKKLILKHKSEYFENKYQSLNQTDGSLWKTTKNLLRIKEQLPPITDSDGSLAISDIEKANLFGKHLSKIVTPHADIVPNSDHSETIEQFINSPLPISKVIVLISTYISVSVEMLEKNILASSASTELAVFMMELMIFYSLNSPPLKINR</sequence>
<comment type="caution">
    <text evidence="3">The sequence shown here is derived from an EMBL/GenBank/DDBJ whole genome shotgun (WGS) entry which is preliminary data.</text>
</comment>
<feature type="region of interest" description="Disordered" evidence="1">
    <location>
        <begin position="1796"/>
        <end position="1815"/>
    </location>
</feature>
<dbReference type="PANTHER" id="PTHR31511">
    <property type="entry name" value="PROTEIN CBG23764"/>
    <property type="match status" value="1"/>
</dbReference>
<dbReference type="GO" id="GO:0015074">
    <property type="term" value="P:DNA integration"/>
    <property type="evidence" value="ECO:0007669"/>
    <property type="project" value="InterPro"/>
</dbReference>
<dbReference type="SUPFAM" id="SSF56219">
    <property type="entry name" value="DNase I-like"/>
    <property type="match status" value="1"/>
</dbReference>
<dbReference type="PANTHER" id="PTHR31511:SF12">
    <property type="entry name" value="RHO TERMINATION FACTOR N-TERMINAL DOMAIN-CONTAINING PROTEIN"/>
    <property type="match status" value="1"/>
</dbReference>
<dbReference type="GO" id="GO:0003676">
    <property type="term" value="F:nucleic acid binding"/>
    <property type="evidence" value="ECO:0007669"/>
    <property type="project" value="InterPro"/>
</dbReference>
<evidence type="ECO:0000313" key="3">
    <source>
        <dbReference type="EMBL" id="KAE9522356.1"/>
    </source>
</evidence>
<dbReference type="GO" id="GO:0071897">
    <property type="term" value="P:DNA biosynthetic process"/>
    <property type="evidence" value="ECO:0007669"/>
    <property type="project" value="UniProtKB-ARBA"/>
</dbReference>
<proteinExistence type="predicted"/>
<dbReference type="EMBL" id="VYZN01001272">
    <property type="protein sequence ID" value="KAE9522356.1"/>
    <property type="molecule type" value="Genomic_DNA"/>
</dbReference>
<dbReference type="InterPro" id="IPR001370">
    <property type="entry name" value="BIR_rpt"/>
</dbReference>
<gene>
    <name evidence="3" type="ORF">AGLY_017250</name>
</gene>
<dbReference type="Pfam" id="PF14529">
    <property type="entry name" value="Exo_endo_phos_2"/>
    <property type="match status" value="1"/>
</dbReference>
<dbReference type="Gene3D" id="1.10.1170.10">
    <property type="entry name" value="Inhibitor Of Apoptosis Protein (2mihbC-IAP-1), Chain A"/>
    <property type="match status" value="1"/>
</dbReference>
<evidence type="ECO:0000259" key="2">
    <source>
        <dbReference type="PROSITE" id="PS50994"/>
    </source>
</evidence>
<dbReference type="GO" id="GO:0042575">
    <property type="term" value="C:DNA polymerase complex"/>
    <property type="evidence" value="ECO:0007669"/>
    <property type="project" value="UniProtKB-ARBA"/>
</dbReference>
<dbReference type="Gene3D" id="3.60.10.10">
    <property type="entry name" value="Endonuclease/exonuclease/phosphatase"/>
    <property type="match status" value="1"/>
</dbReference>
<dbReference type="GO" id="GO:0003824">
    <property type="term" value="F:catalytic activity"/>
    <property type="evidence" value="ECO:0007669"/>
    <property type="project" value="InterPro"/>
</dbReference>